<organism evidence="1 2">
    <name type="scientific">Diphasiastrum complanatum</name>
    <name type="common">Issler's clubmoss</name>
    <name type="synonym">Lycopodium complanatum</name>
    <dbReference type="NCBI Taxonomy" id="34168"/>
    <lineage>
        <taxon>Eukaryota</taxon>
        <taxon>Viridiplantae</taxon>
        <taxon>Streptophyta</taxon>
        <taxon>Embryophyta</taxon>
        <taxon>Tracheophyta</taxon>
        <taxon>Lycopodiopsida</taxon>
        <taxon>Lycopodiales</taxon>
        <taxon>Lycopodiaceae</taxon>
        <taxon>Lycopodioideae</taxon>
        <taxon>Diphasiastrum</taxon>
    </lineage>
</organism>
<name>A0ACC2C4U4_DIPCM</name>
<gene>
    <name evidence="1" type="ORF">O6H91_12G090900</name>
</gene>
<evidence type="ECO:0000313" key="2">
    <source>
        <dbReference type="Proteomes" id="UP001162992"/>
    </source>
</evidence>
<dbReference type="EMBL" id="CM055103">
    <property type="protein sequence ID" value="KAJ7536977.1"/>
    <property type="molecule type" value="Genomic_DNA"/>
</dbReference>
<protein>
    <submittedName>
        <fullName evidence="1">Uncharacterized protein</fullName>
    </submittedName>
</protein>
<dbReference type="Proteomes" id="UP001162992">
    <property type="component" value="Chromosome 12"/>
</dbReference>
<proteinExistence type="predicted"/>
<accession>A0ACC2C4U4</accession>
<comment type="caution">
    <text evidence="1">The sequence shown here is derived from an EMBL/GenBank/DDBJ whole genome shotgun (WGS) entry which is preliminary data.</text>
</comment>
<reference evidence="2" key="1">
    <citation type="journal article" date="2024" name="Proc. Natl. Acad. Sci. U.S.A.">
        <title>Extraordinary preservation of gene collinearity over three hundred million years revealed in homosporous lycophytes.</title>
        <authorList>
            <person name="Li C."/>
            <person name="Wickell D."/>
            <person name="Kuo L.Y."/>
            <person name="Chen X."/>
            <person name="Nie B."/>
            <person name="Liao X."/>
            <person name="Peng D."/>
            <person name="Ji J."/>
            <person name="Jenkins J."/>
            <person name="Williams M."/>
            <person name="Shu S."/>
            <person name="Plott C."/>
            <person name="Barry K."/>
            <person name="Rajasekar S."/>
            <person name="Grimwood J."/>
            <person name="Han X."/>
            <person name="Sun S."/>
            <person name="Hou Z."/>
            <person name="He W."/>
            <person name="Dai G."/>
            <person name="Sun C."/>
            <person name="Schmutz J."/>
            <person name="Leebens-Mack J.H."/>
            <person name="Li F.W."/>
            <person name="Wang L."/>
        </authorList>
    </citation>
    <scope>NUCLEOTIDE SEQUENCE [LARGE SCALE GENOMIC DNA]</scope>
    <source>
        <strain evidence="2">cv. PW_Plant_1</strain>
    </source>
</reference>
<keyword evidence="2" id="KW-1185">Reference proteome</keyword>
<evidence type="ECO:0000313" key="1">
    <source>
        <dbReference type="EMBL" id="KAJ7536977.1"/>
    </source>
</evidence>
<sequence>MSWSLSFYSQIPLHNLNQISSIYSPHPSLLMSLHAASLHSCHPHASLSSYAALGCKGQRSHCSQPQNVLLKLQVSSAVSQKNGNKPHLMSPCLNKDINVPWNAPVIARSLSFRRGIIARANLPLISGIPFVGSVANFILNPALLVIIYLAGAIRFWSGFIRTTYSSTTVAKVGLTALWPVLFLLSKEYRKNFKKAIQ</sequence>